<dbReference type="EMBL" id="VSRR010022181">
    <property type="protein sequence ID" value="MPC64493.1"/>
    <property type="molecule type" value="Genomic_DNA"/>
</dbReference>
<organism evidence="1 2">
    <name type="scientific">Portunus trituberculatus</name>
    <name type="common">Swimming crab</name>
    <name type="synonym">Neptunus trituberculatus</name>
    <dbReference type="NCBI Taxonomy" id="210409"/>
    <lineage>
        <taxon>Eukaryota</taxon>
        <taxon>Metazoa</taxon>
        <taxon>Ecdysozoa</taxon>
        <taxon>Arthropoda</taxon>
        <taxon>Crustacea</taxon>
        <taxon>Multicrustacea</taxon>
        <taxon>Malacostraca</taxon>
        <taxon>Eumalacostraca</taxon>
        <taxon>Eucarida</taxon>
        <taxon>Decapoda</taxon>
        <taxon>Pleocyemata</taxon>
        <taxon>Brachyura</taxon>
        <taxon>Eubrachyura</taxon>
        <taxon>Portunoidea</taxon>
        <taxon>Portunidae</taxon>
        <taxon>Portuninae</taxon>
        <taxon>Portunus</taxon>
    </lineage>
</organism>
<accession>A0A5B7H362</accession>
<dbReference type="AlphaFoldDB" id="A0A5B7H362"/>
<proteinExistence type="predicted"/>
<gene>
    <name evidence="1" type="ORF">E2C01_058610</name>
</gene>
<protein>
    <submittedName>
        <fullName evidence="1">Uncharacterized protein</fullName>
    </submittedName>
</protein>
<evidence type="ECO:0000313" key="1">
    <source>
        <dbReference type="EMBL" id="MPC64493.1"/>
    </source>
</evidence>
<evidence type="ECO:0000313" key="2">
    <source>
        <dbReference type="Proteomes" id="UP000324222"/>
    </source>
</evidence>
<reference evidence="1 2" key="1">
    <citation type="submission" date="2019-05" db="EMBL/GenBank/DDBJ databases">
        <title>Another draft genome of Portunus trituberculatus and its Hox gene families provides insights of decapod evolution.</title>
        <authorList>
            <person name="Jeong J.-H."/>
            <person name="Song I."/>
            <person name="Kim S."/>
            <person name="Choi T."/>
            <person name="Kim D."/>
            <person name="Ryu S."/>
            <person name="Kim W."/>
        </authorList>
    </citation>
    <scope>NUCLEOTIDE SEQUENCE [LARGE SCALE GENOMIC DNA]</scope>
    <source>
        <tissue evidence="1">Muscle</tissue>
    </source>
</reference>
<dbReference type="Proteomes" id="UP000324222">
    <property type="component" value="Unassembled WGS sequence"/>
</dbReference>
<comment type="caution">
    <text evidence="1">The sequence shown here is derived from an EMBL/GenBank/DDBJ whole genome shotgun (WGS) entry which is preliminary data.</text>
</comment>
<keyword evidence="2" id="KW-1185">Reference proteome</keyword>
<name>A0A5B7H362_PORTR</name>
<sequence length="61" mass="6714">MQDWSLPPVGNLKRIGSTVKFLPISEAGNFIYSSTHIRAILGPKCIFGVTTYNLGIMVTCR</sequence>